<reference evidence="1 2" key="1">
    <citation type="submission" date="2023-11" db="EMBL/GenBank/DDBJ databases">
        <title>Halocaridina rubra genome assembly.</title>
        <authorList>
            <person name="Smith C."/>
        </authorList>
    </citation>
    <scope>NUCLEOTIDE SEQUENCE [LARGE SCALE GENOMIC DNA]</scope>
    <source>
        <strain evidence="1">EP-1</strain>
        <tissue evidence="1">Whole</tissue>
    </source>
</reference>
<dbReference type="EMBL" id="JAXCGZ010023324">
    <property type="protein sequence ID" value="KAK7013371.1"/>
    <property type="molecule type" value="Genomic_DNA"/>
</dbReference>
<evidence type="ECO:0000313" key="2">
    <source>
        <dbReference type="Proteomes" id="UP001381693"/>
    </source>
</evidence>
<sequence length="54" mass="6054">MKGLCKRLPNPTLPLDSARPSEKKALISLLSPFNIHFRTMLLTAPHLPCKDNEV</sequence>
<gene>
    <name evidence="1" type="ORF">SK128_001928</name>
</gene>
<name>A0AAN8ZSL1_HALRR</name>
<feature type="non-terminal residue" evidence="1">
    <location>
        <position position="54"/>
    </location>
</feature>
<proteinExistence type="predicted"/>
<keyword evidence="2" id="KW-1185">Reference proteome</keyword>
<organism evidence="1 2">
    <name type="scientific">Halocaridina rubra</name>
    <name type="common">Hawaiian red shrimp</name>
    <dbReference type="NCBI Taxonomy" id="373956"/>
    <lineage>
        <taxon>Eukaryota</taxon>
        <taxon>Metazoa</taxon>
        <taxon>Ecdysozoa</taxon>
        <taxon>Arthropoda</taxon>
        <taxon>Crustacea</taxon>
        <taxon>Multicrustacea</taxon>
        <taxon>Malacostraca</taxon>
        <taxon>Eumalacostraca</taxon>
        <taxon>Eucarida</taxon>
        <taxon>Decapoda</taxon>
        <taxon>Pleocyemata</taxon>
        <taxon>Caridea</taxon>
        <taxon>Atyoidea</taxon>
        <taxon>Atyidae</taxon>
        <taxon>Halocaridina</taxon>
    </lineage>
</organism>
<evidence type="ECO:0000313" key="1">
    <source>
        <dbReference type="EMBL" id="KAK7013371.1"/>
    </source>
</evidence>
<comment type="caution">
    <text evidence="1">The sequence shown here is derived from an EMBL/GenBank/DDBJ whole genome shotgun (WGS) entry which is preliminary data.</text>
</comment>
<dbReference type="AlphaFoldDB" id="A0AAN8ZSL1"/>
<accession>A0AAN8ZSL1</accession>
<dbReference type="Proteomes" id="UP001381693">
    <property type="component" value="Unassembled WGS sequence"/>
</dbReference>
<protein>
    <submittedName>
        <fullName evidence="1">Uncharacterized protein</fullName>
    </submittedName>
</protein>